<keyword evidence="9" id="KW-0066">ATP synthesis</keyword>
<accession>A0A5C0UGE7</accession>
<comment type="similarity">
    <text evidence="3">Belongs to the ATPase gamma chain family.</text>
</comment>
<dbReference type="PRINTS" id="PR00126">
    <property type="entry name" value="ATPASEGAMMA"/>
</dbReference>
<dbReference type="SUPFAM" id="SSF52943">
    <property type="entry name" value="ATP synthase (F1-ATPase), gamma subunit"/>
    <property type="match status" value="1"/>
</dbReference>
<comment type="function">
    <text evidence="1">Produces ATP from ADP in the presence of a proton gradient across the membrane. The gamma chain is believed to be important in regulating ATPase activity and the flow of protons through the CF(0) complex.</text>
</comment>
<sequence length="259" mass="29405">MKLQQILAKQLNIANIGRLTSAIQTISMVKKQQAKKMHNKMIASFSILNKEINKLDYEKFTPNSKCLHIIFTADKKLCKNFIYLASNHVSSLEYNNDDEFMVFGKYAIDSLKHISNKIEIMNVTTSIEDSYTASEIALKYLMNSVDIKLHFYSIDDGKFISKSIFKGSPKLTECSESIFEATSKSHQETHNLYGLYIAYSIQMAAIETSMMENASRAVAMSQASDTCKSMQHQLKLDYNRLRQEKITLEMSEIIGGSNA</sequence>
<evidence type="ECO:0000256" key="9">
    <source>
        <dbReference type="ARBA" id="ARBA00023310"/>
    </source>
</evidence>
<dbReference type="EMBL" id="CP043316">
    <property type="protein sequence ID" value="QEK38633.1"/>
    <property type="molecule type" value="Genomic_DNA"/>
</dbReference>
<keyword evidence="5" id="KW-0375">Hydrogen ion transport</keyword>
<evidence type="ECO:0000256" key="3">
    <source>
        <dbReference type="ARBA" id="ARBA00007681"/>
    </source>
</evidence>
<evidence type="ECO:0000256" key="1">
    <source>
        <dbReference type="ARBA" id="ARBA00003456"/>
    </source>
</evidence>
<keyword evidence="4" id="KW-0813">Transport</keyword>
<dbReference type="Pfam" id="PF00231">
    <property type="entry name" value="ATP-synt"/>
    <property type="match status" value="1"/>
</dbReference>
<gene>
    <name evidence="10" type="ORF">FZC34_01785</name>
</gene>
<name>A0A5C0UGE7_9PROT</name>
<dbReference type="AlphaFoldDB" id="A0A5C0UGE7"/>
<evidence type="ECO:0000256" key="5">
    <source>
        <dbReference type="ARBA" id="ARBA00022781"/>
    </source>
</evidence>
<evidence type="ECO:0000313" key="11">
    <source>
        <dbReference type="Proteomes" id="UP000325004"/>
    </source>
</evidence>
<keyword evidence="11" id="KW-1185">Reference proteome</keyword>
<protein>
    <recommendedName>
        <fullName evidence="12">F0F1 ATP synthase subunit gamma</fullName>
    </recommendedName>
</protein>
<dbReference type="RefSeq" id="WP_148971754.1">
    <property type="nucleotide sequence ID" value="NZ_CP043316.1"/>
</dbReference>
<dbReference type="GO" id="GO:0046933">
    <property type="term" value="F:proton-transporting ATP synthase activity, rotational mechanism"/>
    <property type="evidence" value="ECO:0007669"/>
    <property type="project" value="InterPro"/>
</dbReference>
<dbReference type="Proteomes" id="UP000325004">
    <property type="component" value="Chromosome"/>
</dbReference>
<comment type="subcellular location">
    <subcellularLocation>
        <location evidence="2">Membrane</location>
        <topology evidence="2">Peripheral membrane protein</topology>
    </subcellularLocation>
</comment>
<dbReference type="OrthoDB" id="9812769at2"/>
<dbReference type="KEGG" id="cpri:FZC34_01785"/>
<evidence type="ECO:0000256" key="4">
    <source>
        <dbReference type="ARBA" id="ARBA00022448"/>
    </source>
</evidence>
<keyword evidence="6" id="KW-0406">Ion transport</keyword>
<proteinExistence type="inferred from homology"/>
<dbReference type="InterPro" id="IPR000131">
    <property type="entry name" value="ATP_synth_F1_gsu"/>
</dbReference>
<evidence type="ECO:0000313" key="10">
    <source>
        <dbReference type="EMBL" id="QEK38633.1"/>
    </source>
</evidence>
<dbReference type="Gene3D" id="1.10.287.80">
    <property type="entry name" value="ATP synthase, gamma subunit, helix hairpin domain"/>
    <property type="match status" value="1"/>
</dbReference>
<organism evidence="10 11">
    <name type="scientific">Candidatus Cytomitobacter primus</name>
    <dbReference type="NCBI Taxonomy" id="2066024"/>
    <lineage>
        <taxon>Bacteria</taxon>
        <taxon>Pseudomonadati</taxon>
        <taxon>Pseudomonadota</taxon>
        <taxon>Alphaproteobacteria</taxon>
        <taxon>Holosporales</taxon>
        <taxon>Holosporaceae</taxon>
        <taxon>Candidatus Cytomitobacter</taxon>
    </lineage>
</organism>
<keyword evidence="7" id="KW-0472">Membrane</keyword>
<reference evidence="10 11" key="1">
    <citation type="submission" date="2019-08" db="EMBL/GenBank/DDBJ databases">
        <title>Highly reduced genomes of protist endosymbionts show evolutionary convergence.</title>
        <authorList>
            <person name="George E."/>
            <person name="Husnik F."/>
            <person name="Tashyreva D."/>
            <person name="Prokopchuk G."/>
            <person name="Horak A."/>
            <person name="Kwong W.K."/>
            <person name="Lukes J."/>
            <person name="Keeling P.J."/>
        </authorList>
    </citation>
    <scope>NUCLEOTIDE SEQUENCE [LARGE SCALE GENOMIC DNA]</scope>
    <source>
        <strain evidence="10">1604LC</strain>
    </source>
</reference>
<dbReference type="InterPro" id="IPR035968">
    <property type="entry name" value="ATP_synth_F1_ATPase_gsu"/>
</dbReference>
<evidence type="ECO:0000256" key="6">
    <source>
        <dbReference type="ARBA" id="ARBA00023065"/>
    </source>
</evidence>
<dbReference type="GO" id="GO:0045259">
    <property type="term" value="C:proton-transporting ATP synthase complex"/>
    <property type="evidence" value="ECO:0007669"/>
    <property type="project" value="UniProtKB-KW"/>
</dbReference>
<dbReference type="Gene3D" id="3.40.1380.10">
    <property type="match status" value="1"/>
</dbReference>
<evidence type="ECO:0000256" key="7">
    <source>
        <dbReference type="ARBA" id="ARBA00023136"/>
    </source>
</evidence>
<evidence type="ECO:0000256" key="2">
    <source>
        <dbReference type="ARBA" id="ARBA00004170"/>
    </source>
</evidence>
<keyword evidence="8" id="KW-0139">CF(1)</keyword>
<evidence type="ECO:0000256" key="8">
    <source>
        <dbReference type="ARBA" id="ARBA00023196"/>
    </source>
</evidence>
<evidence type="ECO:0008006" key="12">
    <source>
        <dbReference type="Google" id="ProtNLM"/>
    </source>
</evidence>